<proteinExistence type="predicted"/>
<dbReference type="Proteomes" id="UP001196980">
    <property type="component" value="Unassembled WGS sequence"/>
</dbReference>
<dbReference type="EMBL" id="JABXWD010000268">
    <property type="protein sequence ID" value="MBV6342502.1"/>
    <property type="molecule type" value="Genomic_DNA"/>
</dbReference>
<dbReference type="PANTHER" id="PTHR43031">
    <property type="entry name" value="FAD-DEPENDENT OXIDOREDUCTASE"/>
    <property type="match status" value="1"/>
</dbReference>
<dbReference type="PROSITE" id="PS00380">
    <property type="entry name" value="RHODANESE_1"/>
    <property type="match status" value="1"/>
</dbReference>
<accession>A0ABS6S1I2</accession>
<comment type="caution">
    <text evidence="2">The sequence shown here is derived from an EMBL/GenBank/DDBJ whole genome shotgun (WGS) entry which is preliminary data.</text>
</comment>
<dbReference type="InterPro" id="IPR050229">
    <property type="entry name" value="GlpE_sulfurtransferase"/>
</dbReference>
<dbReference type="CDD" id="cd01045">
    <property type="entry name" value="Ferritin_like_AB"/>
    <property type="match status" value="1"/>
</dbReference>
<evidence type="ECO:0000259" key="1">
    <source>
        <dbReference type="PROSITE" id="PS50206"/>
    </source>
</evidence>
<dbReference type="Pfam" id="PF02915">
    <property type="entry name" value="Rubrerythrin"/>
    <property type="match status" value="1"/>
</dbReference>
<dbReference type="InterPro" id="IPR001307">
    <property type="entry name" value="Thiosulphate_STrfase_CS"/>
</dbReference>
<evidence type="ECO:0000313" key="2">
    <source>
        <dbReference type="EMBL" id="MBV6342502.1"/>
    </source>
</evidence>
<dbReference type="InterPro" id="IPR003251">
    <property type="entry name" value="Rr_diiron-bd_dom"/>
</dbReference>
<dbReference type="Pfam" id="PF00581">
    <property type="entry name" value="Rhodanese"/>
    <property type="match status" value="1"/>
</dbReference>
<organism evidence="2 3">
    <name type="scientific">Candidatus Magnetobacterium casense</name>
    <dbReference type="NCBI Taxonomy" id="1455061"/>
    <lineage>
        <taxon>Bacteria</taxon>
        <taxon>Pseudomonadati</taxon>
        <taxon>Nitrospirota</taxon>
        <taxon>Thermodesulfovibrionia</taxon>
        <taxon>Thermodesulfovibrionales</taxon>
        <taxon>Candidatus Magnetobacteriaceae</taxon>
        <taxon>Candidatus Magnetobacterium</taxon>
    </lineage>
</organism>
<dbReference type="SMART" id="SM00450">
    <property type="entry name" value="RHOD"/>
    <property type="match status" value="1"/>
</dbReference>
<dbReference type="RefSeq" id="WP_218253120.1">
    <property type="nucleotide sequence ID" value="NZ_JABXWD010000268.1"/>
</dbReference>
<sequence length="271" mass="30515">MSVVDFYRKIPTKSADQIREIISGLHRDDYNVLDVRQPQEYERGHIPGAILIPLGEIPDRMSELPTNRPVIVYCRSGNRSMSAAAMLINGSFTDVYNLDGGINAYNGLKAQGHPEVKSLFFPVGAAFETVVSLAWSLEEGLRIFYSSCKDLSKKPEAIALFTKLSEAEDKHKANIEKQYANITGKYDVEKIGKETPHLMEALLNIEETIQWCQGKDVSDIIELSMTIEANSYDLYAYLQRMAGDEQQRAFFRAMADEELLHIRQMASVLVA</sequence>
<protein>
    <recommendedName>
        <fullName evidence="1">Rhodanese domain-containing protein</fullName>
    </recommendedName>
</protein>
<gene>
    <name evidence="2" type="ORF">HWQ67_12995</name>
</gene>
<reference evidence="2 3" key="1">
    <citation type="journal article" date="2020" name="J Geophys Res Biogeosci">
        <title>Magnetotaxis as an Adaptation to Enable Bacterial Shuttling of Microbial Sulfur and Sulfur Cycling Across Aquatic Oxic#Anoxic Interfaces.</title>
        <authorList>
            <person name="Li J."/>
            <person name="Liu P."/>
            <person name="Wang J."/>
            <person name="Roberts A.P."/>
            <person name="Pan Y."/>
        </authorList>
    </citation>
    <scope>NUCLEOTIDE SEQUENCE [LARGE SCALE GENOMIC DNA]</scope>
    <source>
        <strain evidence="2 3">MYR-1_YQ</strain>
    </source>
</reference>
<dbReference type="InterPro" id="IPR001763">
    <property type="entry name" value="Rhodanese-like_dom"/>
</dbReference>
<name>A0ABS6S1I2_9BACT</name>
<keyword evidence="3" id="KW-1185">Reference proteome</keyword>
<evidence type="ECO:0000313" key="3">
    <source>
        <dbReference type="Proteomes" id="UP001196980"/>
    </source>
</evidence>
<dbReference type="CDD" id="cd00158">
    <property type="entry name" value="RHOD"/>
    <property type="match status" value="1"/>
</dbReference>
<dbReference type="PANTHER" id="PTHR43031:SF1">
    <property type="entry name" value="PYRIDINE NUCLEOTIDE-DISULPHIDE OXIDOREDUCTASE"/>
    <property type="match status" value="1"/>
</dbReference>
<dbReference type="PROSITE" id="PS50206">
    <property type="entry name" value="RHODANESE_3"/>
    <property type="match status" value="1"/>
</dbReference>
<feature type="domain" description="Rhodanese" evidence="1">
    <location>
        <begin position="26"/>
        <end position="117"/>
    </location>
</feature>